<keyword evidence="3" id="KW-1185">Reference proteome</keyword>
<sequence length="104" mass="11656">MKVPTGLHLVPSVWATQECPMSGTAQQLSLSSEKEPSDPSLCQKPIFHKGFRPQQTRMSGWTRTRASDKKKHLQTLGRSREFFADFRLFGPSPAGLNAKGRFKP</sequence>
<gene>
    <name evidence="2" type="ORF">PoB_003733500</name>
</gene>
<dbReference type="EMBL" id="BLXT01004211">
    <property type="protein sequence ID" value="GFO10830.1"/>
    <property type="molecule type" value="Genomic_DNA"/>
</dbReference>
<evidence type="ECO:0000313" key="2">
    <source>
        <dbReference type="EMBL" id="GFO10830.1"/>
    </source>
</evidence>
<comment type="caution">
    <text evidence="2">The sequence shown here is derived from an EMBL/GenBank/DDBJ whole genome shotgun (WGS) entry which is preliminary data.</text>
</comment>
<proteinExistence type="predicted"/>
<name>A0AAV4AVA7_9GAST</name>
<dbReference type="Proteomes" id="UP000735302">
    <property type="component" value="Unassembled WGS sequence"/>
</dbReference>
<organism evidence="2 3">
    <name type="scientific">Plakobranchus ocellatus</name>
    <dbReference type="NCBI Taxonomy" id="259542"/>
    <lineage>
        <taxon>Eukaryota</taxon>
        <taxon>Metazoa</taxon>
        <taxon>Spiralia</taxon>
        <taxon>Lophotrochozoa</taxon>
        <taxon>Mollusca</taxon>
        <taxon>Gastropoda</taxon>
        <taxon>Heterobranchia</taxon>
        <taxon>Euthyneura</taxon>
        <taxon>Panpulmonata</taxon>
        <taxon>Sacoglossa</taxon>
        <taxon>Placobranchoidea</taxon>
        <taxon>Plakobranchidae</taxon>
        <taxon>Plakobranchus</taxon>
    </lineage>
</organism>
<evidence type="ECO:0000313" key="3">
    <source>
        <dbReference type="Proteomes" id="UP000735302"/>
    </source>
</evidence>
<dbReference type="AlphaFoldDB" id="A0AAV4AVA7"/>
<evidence type="ECO:0000256" key="1">
    <source>
        <dbReference type="SAM" id="MobiDB-lite"/>
    </source>
</evidence>
<reference evidence="2 3" key="1">
    <citation type="journal article" date="2021" name="Elife">
        <title>Chloroplast acquisition without the gene transfer in kleptoplastic sea slugs, Plakobranchus ocellatus.</title>
        <authorList>
            <person name="Maeda T."/>
            <person name="Takahashi S."/>
            <person name="Yoshida T."/>
            <person name="Shimamura S."/>
            <person name="Takaki Y."/>
            <person name="Nagai Y."/>
            <person name="Toyoda A."/>
            <person name="Suzuki Y."/>
            <person name="Arimoto A."/>
            <person name="Ishii H."/>
            <person name="Satoh N."/>
            <person name="Nishiyama T."/>
            <person name="Hasebe M."/>
            <person name="Maruyama T."/>
            <person name="Minagawa J."/>
            <person name="Obokata J."/>
            <person name="Shigenobu S."/>
        </authorList>
    </citation>
    <scope>NUCLEOTIDE SEQUENCE [LARGE SCALE GENOMIC DNA]</scope>
</reference>
<feature type="region of interest" description="Disordered" evidence="1">
    <location>
        <begin position="25"/>
        <end position="46"/>
    </location>
</feature>
<protein>
    <submittedName>
        <fullName evidence="2">Uncharacterized protein</fullName>
    </submittedName>
</protein>
<accession>A0AAV4AVA7</accession>